<gene>
    <name evidence="9" type="ORF">BCV69DRAFT_252913</name>
</gene>
<dbReference type="OrthoDB" id="433124at2759"/>
<dbReference type="RefSeq" id="XP_025345432.1">
    <property type="nucleotide sequence ID" value="XM_025490493.1"/>
</dbReference>
<evidence type="ECO:0000256" key="7">
    <source>
        <dbReference type="PIRNR" id="PIRNR031032"/>
    </source>
</evidence>
<evidence type="ECO:0000256" key="3">
    <source>
        <dbReference type="ARBA" id="ARBA00022692"/>
    </source>
</evidence>
<evidence type="ECO:0000256" key="4">
    <source>
        <dbReference type="ARBA" id="ARBA00022824"/>
    </source>
</evidence>
<dbReference type="InterPro" id="IPR016964">
    <property type="entry name" value="Sigma2_recept"/>
</dbReference>
<dbReference type="GO" id="GO:0005789">
    <property type="term" value="C:endoplasmic reticulum membrane"/>
    <property type="evidence" value="ECO:0007669"/>
    <property type="project" value="UniProtKB-SubCell"/>
</dbReference>
<evidence type="ECO:0000256" key="6">
    <source>
        <dbReference type="ARBA" id="ARBA00023136"/>
    </source>
</evidence>
<keyword evidence="5 7" id="KW-1133">Transmembrane helix</keyword>
<keyword evidence="10" id="KW-1185">Reference proteome</keyword>
<keyword evidence="3 7" id="KW-0812">Transmembrane</keyword>
<dbReference type="STRING" id="1684307.A0A316TYG8"/>
<dbReference type="PANTHER" id="PTHR31204:SF1">
    <property type="entry name" value="SIGMA INTRACELLULAR RECEPTOR 2"/>
    <property type="match status" value="1"/>
</dbReference>
<dbReference type="EMBL" id="KZ819337">
    <property type="protein sequence ID" value="PWN18272.1"/>
    <property type="molecule type" value="Genomic_DNA"/>
</dbReference>
<feature type="transmembrane region" description="Helical" evidence="7">
    <location>
        <begin position="107"/>
        <end position="128"/>
    </location>
</feature>
<feature type="transmembrane region" description="Helical" evidence="7">
    <location>
        <begin position="20"/>
        <end position="41"/>
    </location>
</feature>
<comment type="similarity">
    <text evidence="2">Belongs to the TMEM97/sigma-2 receptor family.</text>
</comment>
<name>A0A316TYG8_9BASI</name>
<reference evidence="9 10" key="1">
    <citation type="journal article" date="2018" name="Mol. Biol. Evol.">
        <title>Broad Genomic Sampling Reveals a Smut Pathogenic Ancestry of the Fungal Clade Ustilaginomycotina.</title>
        <authorList>
            <person name="Kijpornyongpan T."/>
            <person name="Mondo S.J."/>
            <person name="Barry K."/>
            <person name="Sandor L."/>
            <person name="Lee J."/>
            <person name="Lipzen A."/>
            <person name="Pangilinan J."/>
            <person name="LaButti K."/>
            <person name="Hainaut M."/>
            <person name="Henrissat B."/>
            <person name="Grigoriev I.V."/>
            <person name="Spatafora J.W."/>
            <person name="Aime M.C."/>
        </authorList>
    </citation>
    <scope>NUCLEOTIDE SEQUENCE [LARGE SCALE GENOMIC DNA]</scope>
    <source>
        <strain evidence="9 10">MCA 4718</strain>
    </source>
</reference>
<keyword evidence="6 7" id="KW-0472">Membrane</keyword>
<dbReference type="Pfam" id="PF05241">
    <property type="entry name" value="EBP"/>
    <property type="match status" value="1"/>
</dbReference>
<evidence type="ECO:0000259" key="8">
    <source>
        <dbReference type="PROSITE" id="PS51751"/>
    </source>
</evidence>
<feature type="transmembrane region" description="Helical" evidence="7">
    <location>
        <begin position="74"/>
        <end position="100"/>
    </location>
</feature>
<dbReference type="AlphaFoldDB" id="A0A316TYG8"/>
<evidence type="ECO:0000256" key="5">
    <source>
        <dbReference type="ARBA" id="ARBA00022989"/>
    </source>
</evidence>
<evidence type="ECO:0000256" key="2">
    <source>
        <dbReference type="ARBA" id="ARBA00009096"/>
    </source>
</evidence>
<evidence type="ECO:0000313" key="9">
    <source>
        <dbReference type="EMBL" id="PWN18272.1"/>
    </source>
</evidence>
<proteinExistence type="inferred from homology"/>
<organism evidence="9 10">
    <name type="scientific">Pseudomicrostroma glucosiphilum</name>
    <dbReference type="NCBI Taxonomy" id="1684307"/>
    <lineage>
        <taxon>Eukaryota</taxon>
        <taxon>Fungi</taxon>
        <taxon>Dikarya</taxon>
        <taxon>Basidiomycota</taxon>
        <taxon>Ustilaginomycotina</taxon>
        <taxon>Exobasidiomycetes</taxon>
        <taxon>Microstromatales</taxon>
        <taxon>Microstromatales incertae sedis</taxon>
        <taxon>Pseudomicrostroma</taxon>
    </lineage>
</organism>
<protein>
    <recommendedName>
        <fullName evidence="7">Efficient mitochondria targeting-associated protein 19</fullName>
    </recommendedName>
</protein>
<dbReference type="PROSITE" id="PS51751">
    <property type="entry name" value="EXPERA"/>
    <property type="match status" value="1"/>
</dbReference>
<dbReference type="InterPro" id="IPR051987">
    <property type="entry name" value="Sigma-2_receptor-like"/>
</dbReference>
<accession>A0A316TYG8</accession>
<dbReference type="PIRSF" id="PIRSF031032">
    <property type="entry name" value="TMP_97_prd"/>
    <property type="match status" value="1"/>
</dbReference>
<dbReference type="InterPro" id="IPR033118">
    <property type="entry name" value="EXPERA"/>
</dbReference>
<dbReference type="PANTHER" id="PTHR31204">
    <property type="entry name" value="SIGMA INTRACELLULAR RECEPTOR 2"/>
    <property type="match status" value="1"/>
</dbReference>
<keyword evidence="4 7" id="KW-0256">Endoplasmic reticulum</keyword>
<dbReference type="GeneID" id="37012227"/>
<sequence length="186" mass="20484">MHYAFERGLYGKVRRPLDWLYIVFFAIHFLASILVDGQYFYPRSVVPASLSQIKADYIRDSADPLLPRLGKPDAAWFTAAVVLELVLQCPTFLVGIWCLFRNDRRVYPLLAAYATLGSSSTLFCLVQALHGPASAALTAANRQSLAGAYGPFLAVPSVLMVDMIARSTTIIANTVSNEIDTAHKTK</sequence>
<feature type="transmembrane region" description="Helical" evidence="7">
    <location>
        <begin position="148"/>
        <end position="165"/>
    </location>
</feature>
<feature type="domain" description="EXPERA" evidence="8">
    <location>
        <begin position="17"/>
        <end position="160"/>
    </location>
</feature>
<evidence type="ECO:0000256" key="1">
    <source>
        <dbReference type="ARBA" id="ARBA00004477"/>
    </source>
</evidence>
<dbReference type="Proteomes" id="UP000245942">
    <property type="component" value="Unassembled WGS sequence"/>
</dbReference>
<evidence type="ECO:0000313" key="10">
    <source>
        <dbReference type="Proteomes" id="UP000245942"/>
    </source>
</evidence>
<comment type="subcellular location">
    <subcellularLocation>
        <location evidence="1">Endoplasmic reticulum membrane</location>
        <topology evidence="1">Multi-pass membrane protein</topology>
    </subcellularLocation>
</comment>